<evidence type="ECO:0000256" key="4">
    <source>
        <dbReference type="ARBA" id="ARBA00022452"/>
    </source>
</evidence>
<dbReference type="PROSITE" id="PS52016">
    <property type="entry name" value="TONB_DEPENDENT_REC_3"/>
    <property type="match status" value="1"/>
</dbReference>
<feature type="domain" description="TonB-dependent receptor plug" evidence="15">
    <location>
        <begin position="59"/>
        <end position="181"/>
    </location>
</feature>
<gene>
    <name evidence="16" type="ORF">PQR63_00565</name>
</gene>
<keyword evidence="4 11" id="KW-1134">Transmembrane beta strand</keyword>
<comment type="subcellular location">
    <subcellularLocation>
        <location evidence="1 11">Cell outer membrane</location>
        <topology evidence="1 11">Multi-pass membrane protein</topology>
    </subcellularLocation>
</comment>
<evidence type="ECO:0000259" key="14">
    <source>
        <dbReference type="Pfam" id="PF00593"/>
    </source>
</evidence>
<dbReference type="SUPFAM" id="SSF56935">
    <property type="entry name" value="Porins"/>
    <property type="match status" value="1"/>
</dbReference>
<keyword evidence="6 13" id="KW-0732">Signal</keyword>
<keyword evidence="3 11" id="KW-0813">Transport</keyword>
<evidence type="ECO:0000256" key="2">
    <source>
        <dbReference type="ARBA" id="ARBA00009810"/>
    </source>
</evidence>
<comment type="similarity">
    <text evidence="2 11 12">Belongs to the TonB-dependent receptor family.</text>
</comment>
<dbReference type="PANTHER" id="PTHR30069:SF29">
    <property type="entry name" value="HEMOGLOBIN AND HEMOGLOBIN-HAPTOGLOBIN-BINDING PROTEIN 1-RELATED"/>
    <property type="match status" value="1"/>
</dbReference>
<evidence type="ECO:0000256" key="12">
    <source>
        <dbReference type="RuleBase" id="RU003357"/>
    </source>
</evidence>
<dbReference type="InterPro" id="IPR012910">
    <property type="entry name" value="Plug_dom"/>
</dbReference>
<dbReference type="InterPro" id="IPR036942">
    <property type="entry name" value="Beta-barrel_TonB_sf"/>
</dbReference>
<keyword evidence="8 11" id="KW-0472">Membrane</keyword>
<dbReference type="Pfam" id="PF00593">
    <property type="entry name" value="TonB_dep_Rec_b-barrel"/>
    <property type="match status" value="1"/>
</dbReference>
<evidence type="ECO:0000256" key="1">
    <source>
        <dbReference type="ARBA" id="ARBA00004571"/>
    </source>
</evidence>
<evidence type="ECO:0000256" key="11">
    <source>
        <dbReference type="PROSITE-ProRule" id="PRU01360"/>
    </source>
</evidence>
<keyword evidence="5 11" id="KW-0812">Transmembrane</keyword>
<dbReference type="InterPro" id="IPR011276">
    <property type="entry name" value="TonB_haem/Hb_rcpt"/>
</dbReference>
<reference evidence="16 17" key="1">
    <citation type="journal article" date="2024" name="Chem. Sci.">
        <title>Discovery of megapolipeptins by genome mining of a Burkholderiales bacteria collection.</title>
        <authorList>
            <person name="Paulo B.S."/>
            <person name="Recchia M.J.J."/>
            <person name="Lee S."/>
            <person name="Fergusson C.H."/>
            <person name="Romanowski S.B."/>
            <person name="Hernandez A."/>
            <person name="Krull N."/>
            <person name="Liu D.Y."/>
            <person name="Cavanagh H."/>
            <person name="Bos A."/>
            <person name="Gray C.A."/>
            <person name="Murphy B.T."/>
            <person name="Linington R.G."/>
            <person name="Eustaquio A.S."/>
        </authorList>
    </citation>
    <scope>NUCLEOTIDE SEQUENCE [LARGE SCALE GENOMIC DNA]</scope>
    <source>
        <strain evidence="16 17">RL21-008-BIB-B</strain>
    </source>
</reference>
<evidence type="ECO:0000256" key="7">
    <source>
        <dbReference type="ARBA" id="ARBA00023077"/>
    </source>
</evidence>
<evidence type="ECO:0000256" key="13">
    <source>
        <dbReference type="SAM" id="SignalP"/>
    </source>
</evidence>
<dbReference type="CDD" id="cd01347">
    <property type="entry name" value="ligand_gated_channel"/>
    <property type="match status" value="1"/>
</dbReference>
<protein>
    <submittedName>
        <fullName evidence="16">TonB-dependent hemoglobin/transferrin/lactoferrin family receptor</fullName>
    </submittedName>
</protein>
<keyword evidence="9 16" id="KW-0675">Receptor</keyword>
<organism evidence="16 17">
    <name type="scientific">Herbaspirillum rhizosphaerae</name>
    <dbReference type="NCBI Taxonomy" id="346179"/>
    <lineage>
        <taxon>Bacteria</taxon>
        <taxon>Pseudomonadati</taxon>
        <taxon>Pseudomonadota</taxon>
        <taxon>Betaproteobacteria</taxon>
        <taxon>Burkholderiales</taxon>
        <taxon>Oxalobacteraceae</taxon>
        <taxon>Herbaspirillum</taxon>
    </lineage>
</organism>
<dbReference type="Proteomes" id="UP001629214">
    <property type="component" value="Unassembled WGS sequence"/>
</dbReference>
<dbReference type="Gene3D" id="2.40.170.20">
    <property type="entry name" value="TonB-dependent receptor, beta-barrel domain"/>
    <property type="match status" value="1"/>
</dbReference>
<name>A0ABW8Z3E0_9BURK</name>
<evidence type="ECO:0000313" key="17">
    <source>
        <dbReference type="Proteomes" id="UP001629214"/>
    </source>
</evidence>
<dbReference type="RefSeq" id="WP_408164722.1">
    <property type="nucleotide sequence ID" value="NZ_JAQQFR010000001.1"/>
</dbReference>
<keyword evidence="17" id="KW-1185">Reference proteome</keyword>
<evidence type="ECO:0000313" key="16">
    <source>
        <dbReference type="EMBL" id="MFL9876858.1"/>
    </source>
</evidence>
<dbReference type="InterPro" id="IPR039426">
    <property type="entry name" value="TonB-dep_rcpt-like"/>
</dbReference>
<evidence type="ECO:0000259" key="15">
    <source>
        <dbReference type="Pfam" id="PF07715"/>
    </source>
</evidence>
<feature type="domain" description="TonB-dependent receptor-like beta-barrel" evidence="14">
    <location>
        <begin position="306"/>
        <end position="714"/>
    </location>
</feature>
<dbReference type="Pfam" id="PF07715">
    <property type="entry name" value="Plug"/>
    <property type="match status" value="1"/>
</dbReference>
<dbReference type="EMBL" id="JAQQFR010000001">
    <property type="protein sequence ID" value="MFL9876858.1"/>
    <property type="molecule type" value="Genomic_DNA"/>
</dbReference>
<keyword evidence="10 11" id="KW-0998">Cell outer membrane</keyword>
<dbReference type="InterPro" id="IPR000531">
    <property type="entry name" value="Beta-barrel_TonB"/>
</dbReference>
<comment type="caution">
    <text evidence="16">The sequence shown here is derived from an EMBL/GenBank/DDBJ whole genome shotgun (WGS) entry which is preliminary data.</text>
</comment>
<dbReference type="NCBIfam" id="TIGR01786">
    <property type="entry name" value="TonB-hemlactrns"/>
    <property type="match status" value="1"/>
</dbReference>
<evidence type="ECO:0000256" key="10">
    <source>
        <dbReference type="ARBA" id="ARBA00023237"/>
    </source>
</evidence>
<evidence type="ECO:0000256" key="9">
    <source>
        <dbReference type="ARBA" id="ARBA00023170"/>
    </source>
</evidence>
<evidence type="ECO:0000256" key="6">
    <source>
        <dbReference type="ARBA" id="ARBA00022729"/>
    </source>
</evidence>
<dbReference type="Gene3D" id="2.170.130.10">
    <property type="entry name" value="TonB-dependent receptor, plug domain"/>
    <property type="match status" value="1"/>
</dbReference>
<feature type="signal peptide" evidence="13">
    <location>
        <begin position="1"/>
        <end position="26"/>
    </location>
</feature>
<sequence>MALCKKKLALATAVVLQQWSMAPVMAQQAQQSTPQLLAQSRPLEEITVTSTRGVGTDLNRVAATVSVITSEEIEQQNAKDIKDALRYEPGVEVRRSVYRVGGVTGASATMGRGGNEGISIRGLDGNRVMLLEDGVALPRSFSQGTLFAGRGAYTDTDLYQRIEILRGPASSMYGSDGLTGVVNFVTKDPQDLLNVFGKSSYFAVRPSYDSSDSSYGTTGTMAFGNDVVQGMLVLNARHGNETETNGSVGGAGATRTKADSLTYNNRSALGKVVFKIDPRNVVKLSFETVDNRLRGDSLSAITTVISGYQSNSNVKSNKLQAIFEHDDADNRLIQKLRANVYYRDSKTQQYSYESGTTVGATVRPRFRDISYQDDIFGGGVLGESSFVTGAIKHKMTYGVDASTATMKMNANGTGWTTCTGTQYCEYFPKTEYSVLGAYYQYDMRVGPVSVVPGLRYDSYKLKPQASAKYDAQAIANNQPASTSKDSAWSPRLAFVYEVAPAFAPYVQYARGFRAPSPQEVNSYFNNASQGYSQIANPNLKPETSNSYEIGFRGKLPTSAGMFNYSAAAYTGEYRNFIDSLTISGGGTVLNPTIYQYVNAAKASIHGVEGRLDWRMENGLSLKTGFAYTKGTTTSNAGVKTGLESVAPLSIVTGVRYEPNQVWFVQSDMIYNAAKKKDDIATKTNFVSPSFFVVDLRSGYRFNKNLSFNAGIRNLFDRKYWSWTDIRGLSLADSATNKDAYTEPGRSFNVSMKYEY</sequence>
<proteinExistence type="inferred from homology"/>
<dbReference type="PANTHER" id="PTHR30069">
    <property type="entry name" value="TONB-DEPENDENT OUTER MEMBRANE RECEPTOR"/>
    <property type="match status" value="1"/>
</dbReference>
<evidence type="ECO:0000256" key="3">
    <source>
        <dbReference type="ARBA" id="ARBA00022448"/>
    </source>
</evidence>
<evidence type="ECO:0000256" key="5">
    <source>
        <dbReference type="ARBA" id="ARBA00022692"/>
    </source>
</evidence>
<dbReference type="InterPro" id="IPR010949">
    <property type="entry name" value="TonB_Hb/transfer/lactofer_rcpt"/>
</dbReference>
<dbReference type="InterPro" id="IPR037066">
    <property type="entry name" value="Plug_dom_sf"/>
</dbReference>
<keyword evidence="7 12" id="KW-0798">TonB box</keyword>
<dbReference type="NCBIfam" id="TIGR01785">
    <property type="entry name" value="TonB-hemin"/>
    <property type="match status" value="1"/>
</dbReference>
<evidence type="ECO:0000256" key="8">
    <source>
        <dbReference type="ARBA" id="ARBA00023136"/>
    </source>
</evidence>
<feature type="chain" id="PRO_5046206274" evidence="13">
    <location>
        <begin position="27"/>
        <end position="755"/>
    </location>
</feature>
<accession>A0ABW8Z3E0</accession>